<proteinExistence type="predicted"/>
<feature type="domain" description="DUF5673" evidence="2">
    <location>
        <begin position="188"/>
        <end position="247"/>
    </location>
</feature>
<evidence type="ECO:0000313" key="4">
    <source>
        <dbReference type="Proteomes" id="UP000509346"/>
    </source>
</evidence>
<keyword evidence="4" id="KW-1185">Reference proteome</keyword>
<keyword evidence="1" id="KW-0812">Transmembrane</keyword>
<dbReference type="OrthoDB" id="241986at2157"/>
<dbReference type="AlphaFoldDB" id="A0A7D5TBN8"/>
<evidence type="ECO:0000259" key="2">
    <source>
        <dbReference type="Pfam" id="PF18923"/>
    </source>
</evidence>
<dbReference type="KEGG" id="hpel:HZS54_20640"/>
<organism evidence="3 4">
    <name type="scientific">Halosimplex pelagicum</name>
    <dbReference type="NCBI Taxonomy" id="869886"/>
    <lineage>
        <taxon>Archaea</taxon>
        <taxon>Methanobacteriati</taxon>
        <taxon>Methanobacteriota</taxon>
        <taxon>Stenosarchaea group</taxon>
        <taxon>Halobacteria</taxon>
        <taxon>Halobacteriales</taxon>
        <taxon>Haloarculaceae</taxon>
        <taxon>Halosimplex</taxon>
    </lineage>
</organism>
<dbReference type="Pfam" id="PF18923">
    <property type="entry name" value="DUF5673"/>
    <property type="match status" value="1"/>
</dbReference>
<evidence type="ECO:0000313" key="3">
    <source>
        <dbReference type="EMBL" id="QLH83890.1"/>
    </source>
</evidence>
<dbReference type="EMBL" id="CP058909">
    <property type="protein sequence ID" value="QLH83890.1"/>
    <property type="molecule type" value="Genomic_DNA"/>
</dbReference>
<gene>
    <name evidence="3" type="ORF">HZS54_20640</name>
</gene>
<reference evidence="3 4" key="1">
    <citation type="submission" date="2020-07" db="EMBL/GenBank/DDBJ databases">
        <title>Halosimplex litoreum sp. nov. and Halosimplex rubrum sp. nov., isolated from different salt environments.</title>
        <authorList>
            <person name="Cui H."/>
        </authorList>
    </citation>
    <scope>NUCLEOTIDE SEQUENCE [LARGE SCALE GENOMIC DNA]</scope>
    <source>
        <strain evidence="3 4">R2</strain>
    </source>
</reference>
<dbReference type="Proteomes" id="UP000509346">
    <property type="component" value="Chromosome"/>
</dbReference>
<protein>
    <recommendedName>
        <fullName evidence="2">DUF5673 domain-containing protein</fullName>
    </recommendedName>
</protein>
<dbReference type="InterPro" id="IPR043730">
    <property type="entry name" value="DUF5673"/>
</dbReference>
<dbReference type="GeneID" id="56085051"/>
<evidence type="ECO:0000256" key="1">
    <source>
        <dbReference type="SAM" id="Phobius"/>
    </source>
</evidence>
<keyword evidence="1" id="KW-0472">Membrane</keyword>
<dbReference type="RefSeq" id="WP_179918962.1">
    <property type="nucleotide sequence ID" value="NZ_CP058909.1"/>
</dbReference>
<feature type="transmembrane region" description="Helical" evidence="1">
    <location>
        <begin position="140"/>
        <end position="159"/>
    </location>
</feature>
<keyword evidence="1" id="KW-1133">Transmembrane helix</keyword>
<feature type="transmembrane region" description="Helical" evidence="1">
    <location>
        <begin position="33"/>
        <end position="50"/>
    </location>
</feature>
<name>A0A7D5TBN8_9EURY</name>
<accession>A0A7D5TBN8</accession>
<sequence>MRRWLRASLAAYAALLVAPAATLAPAPTWPSFAAGAILGGALGLAATATLDGPEAVLTLPRVLAGFALPLGWLWPAWTGATSIPSFLFTPWATGALAVLAWAAAVLVAADWRTRERIDGLTERVVFEARDPPGTRRQTRIAAGAVLGVAALVAVVSFALGERAPSMYWLFPAMISVWVPLLADSDGREVAVAGSGLRVDRQIHDWGTVGGYELTDDALTLTRPKWYHADLSFDRADIDDLDAVTAALDEVLSRR</sequence>
<feature type="transmembrane region" description="Helical" evidence="1">
    <location>
        <begin position="86"/>
        <end position="109"/>
    </location>
</feature>
<feature type="transmembrane region" description="Helical" evidence="1">
    <location>
        <begin position="62"/>
        <end position="80"/>
    </location>
</feature>